<name>A0A023G560_AMBTT</name>
<feature type="domain" description="BPTI/Kunitz inhibitor" evidence="5">
    <location>
        <begin position="148"/>
        <end position="201"/>
    </location>
</feature>
<dbReference type="GO" id="GO:0004867">
    <property type="term" value="F:serine-type endopeptidase inhibitor activity"/>
    <property type="evidence" value="ECO:0007669"/>
    <property type="project" value="UniProtKB-KW"/>
</dbReference>
<evidence type="ECO:0000256" key="3">
    <source>
        <dbReference type="ARBA" id="ARBA00023157"/>
    </source>
</evidence>
<dbReference type="PROSITE" id="PS00280">
    <property type="entry name" value="BPTI_KUNITZ_1"/>
    <property type="match status" value="2"/>
</dbReference>
<keyword evidence="4" id="KW-0812">Transmembrane</keyword>
<dbReference type="PRINTS" id="PR00759">
    <property type="entry name" value="BASICPTASE"/>
</dbReference>
<dbReference type="AlphaFoldDB" id="A0A023G560"/>
<dbReference type="PROSITE" id="PS50279">
    <property type="entry name" value="BPTI_KUNITZ_2"/>
    <property type="match status" value="2"/>
</dbReference>
<dbReference type="Gene3D" id="4.10.410.10">
    <property type="entry name" value="Pancreatic trypsin inhibitor Kunitz domain"/>
    <property type="match status" value="2"/>
</dbReference>
<keyword evidence="2" id="KW-0722">Serine protease inhibitor</keyword>
<keyword evidence="1" id="KW-0646">Protease inhibitor</keyword>
<evidence type="ECO:0000259" key="5">
    <source>
        <dbReference type="PROSITE" id="PS50279"/>
    </source>
</evidence>
<evidence type="ECO:0000256" key="2">
    <source>
        <dbReference type="ARBA" id="ARBA00022900"/>
    </source>
</evidence>
<dbReference type="EMBL" id="GBBM01006032">
    <property type="protein sequence ID" value="JAC29386.1"/>
    <property type="molecule type" value="mRNA"/>
</dbReference>
<reference evidence="6" key="1">
    <citation type="submission" date="2014-03" db="EMBL/GenBank/DDBJ databases">
        <title>The sialotranscriptome of Amblyomma triste, Amblyomma parvum and Amblyomma cajennense ticks, uncovered by 454-based RNA-seq.</title>
        <authorList>
            <person name="Garcia G.R."/>
            <person name="Gardinassi L.G."/>
            <person name="Ribeiro J.M."/>
            <person name="Anatriello E."/>
            <person name="Ferreira B.R."/>
            <person name="Moreira H.N."/>
            <person name="Mafra C."/>
            <person name="Olegario M.M."/>
            <person name="Szabo P.J."/>
            <person name="Miranda-Santos I.K."/>
            <person name="Maruyama S.R."/>
        </authorList>
    </citation>
    <scope>NUCLEOTIDE SEQUENCE</scope>
    <source>
        <strain evidence="6">Mato Grasso do Sul</strain>
        <tissue evidence="6">Salivary glands</tissue>
    </source>
</reference>
<organism evidence="6">
    <name type="scientific">Amblyomma triste</name>
    <name type="common">Neotropical tick</name>
    <dbReference type="NCBI Taxonomy" id="251400"/>
    <lineage>
        <taxon>Eukaryota</taxon>
        <taxon>Metazoa</taxon>
        <taxon>Ecdysozoa</taxon>
        <taxon>Arthropoda</taxon>
        <taxon>Chelicerata</taxon>
        <taxon>Arachnida</taxon>
        <taxon>Acari</taxon>
        <taxon>Parasitiformes</taxon>
        <taxon>Ixodida</taxon>
        <taxon>Ixodoidea</taxon>
        <taxon>Ixodidae</taxon>
        <taxon>Amblyomminae</taxon>
        <taxon>Amblyomma</taxon>
    </lineage>
</organism>
<dbReference type="PANTHER" id="PTHR10083:SF374">
    <property type="entry name" value="BPTI_KUNITZ INHIBITOR DOMAIN-CONTAINING PROTEIN"/>
    <property type="match status" value="1"/>
</dbReference>
<evidence type="ECO:0000256" key="1">
    <source>
        <dbReference type="ARBA" id="ARBA00022690"/>
    </source>
</evidence>
<dbReference type="InterPro" id="IPR020901">
    <property type="entry name" value="Prtase_inh_Kunz-CS"/>
</dbReference>
<dbReference type="InterPro" id="IPR036880">
    <property type="entry name" value="Kunitz_BPTI_sf"/>
</dbReference>
<keyword evidence="3" id="KW-1015">Disulfide bond</keyword>
<sequence length="223" mass="25777">FWHRIQPSWTAFKAITFIEKKLFTYSSEMGLTFVLFAVFLIGSEWLPSFAQQSSQRTKADCKKRLKVGQRCADRSEREKWFYNVTSETCEKFTYLGCNGNANRFPNEEACLRMCRPEAIQKTPTVAVQEESCDQHDGSMDTDLPADLCKETRDKGGRCNRRSPGLRWFYIPENKTCNQFFYCGCGGNRNNFPEEEACIQACDPQTYDYEEAETNIDETKKAQS</sequence>
<dbReference type="GO" id="GO:0005615">
    <property type="term" value="C:extracellular space"/>
    <property type="evidence" value="ECO:0007669"/>
    <property type="project" value="TreeGrafter"/>
</dbReference>
<proteinExistence type="evidence at transcript level"/>
<dbReference type="PANTHER" id="PTHR10083">
    <property type="entry name" value="KUNITZ-TYPE PROTEASE INHIBITOR-RELATED"/>
    <property type="match status" value="1"/>
</dbReference>
<evidence type="ECO:0000256" key="4">
    <source>
        <dbReference type="SAM" id="Phobius"/>
    </source>
</evidence>
<feature type="domain" description="BPTI/Kunitz inhibitor" evidence="5">
    <location>
        <begin position="61"/>
        <end position="114"/>
    </location>
</feature>
<dbReference type="InterPro" id="IPR002223">
    <property type="entry name" value="Kunitz_BPTI"/>
</dbReference>
<dbReference type="InterPro" id="IPR050098">
    <property type="entry name" value="TFPI/VKTCI-like"/>
</dbReference>
<feature type="transmembrane region" description="Helical" evidence="4">
    <location>
        <begin position="29"/>
        <end position="46"/>
    </location>
</feature>
<accession>A0A023G560</accession>
<protein>
    <submittedName>
        <fullName evidence="6">Putative tick kunitz 91</fullName>
    </submittedName>
</protein>
<dbReference type="SMART" id="SM00131">
    <property type="entry name" value="KU"/>
    <property type="match status" value="2"/>
</dbReference>
<dbReference type="Pfam" id="PF00014">
    <property type="entry name" value="Kunitz_BPTI"/>
    <property type="match status" value="2"/>
</dbReference>
<keyword evidence="4" id="KW-0472">Membrane</keyword>
<evidence type="ECO:0000313" key="6">
    <source>
        <dbReference type="EMBL" id="JAC29386.1"/>
    </source>
</evidence>
<feature type="non-terminal residue" evidence="6">
    <location>
        <position position="1"/>
    </location>
</feature>
<dbReference type="SUPFAM" id="SSF57362">
    <property type="entry name" value="BPTI-like"/>
    <property type="match status" value="2"/>
</dbReference>
<keyword evidence="4" id="KW-1133">Transmembrane helix</keyword>
<dbReference type="CDD" id="cd00109">
    <property type="entry name" value="Kunitz-type"/>
    <property type="match status" value="1"/>
</dbReference>